<dbReference type="Proteomes" id="UP000694397">
    <property type="component" value="Chromosome 1"/>
</dbReference>
<feature type="domain" description="Guanylate kinase-like" evidence="18">
    <location>
        <begin position="512"/>
        <end position="695"/>
    </location>
</feature>
<feature type="compositionally biased region" description="Acidic residues" evidence="16">
    <location>
        <begin position="36"/>
        <end position="46"/>
    </location>
</feature>
<keyword evidence="11" id="KW-0965">Cell junction</keyword>
<dbReference type="InterPro" id="IPR015145">
    <property type="entry name" value="L27_N"/>
</dbReference>
<name>A0A8C9VJF5_SCLFO</name>
<dbReference type="Pfam" id="PF00595">
    <property type="entry name" value="PDZ"/>
    <property type="match status" value="1"/>
</dbReference>
<evidence type="ECO:0000256" key="4">
    <source>
        <dbReference type="ARBA" id="ARBA00007014"/>
    </source>
</evidence>
<comment type="subcellular location">
    <subcellularLocation>
        <location evidence="2">Apical cell membrane</location>
    </subcellularLocation>
    <subcellularLocation>
        <location evidence="3">Cell junction</location>
        <location evidence="3">Tight junction</location>
    </subcellularLocation>
    <subcellularLocation>
        <location evidence="1">Cell membrane</location>
        <topology evidence="1">Peripheral membrane protein</topology>
    </subcellularLocation>
</comment>
<reference evidence="21" key="3">
    <citation type="submission" date="2025-09" db="UniProtKB">
        <authorList>
            <consortium name="Ensembl"/>
        </authorList>
    </citation>
    <scope>IDENTIFICATION</scope>
</reference>
<dbReference type="Gene3D" id="2.30.30.40">
    <property type="entry name" value="SH3 Domains"/>
    <property type="match status" value="1"/>
</dbReference>
<reference evidence="21" key="2">
    <citation type="submission" date="2025-08" db="UniProtKB">
        <authorList>
            <consortium name="Ensembl"/>
        </authorList>
    </citation>
    <scope>IDENTIFICATION</scope>
</reference>
<dbReference type="SUPFAM" id="SSF50044">
    <property type="entry name" value="SH3-domain"/>
    <property type="match status" value="1"/>
</dbReference>
<dbReference type="GO" id="GO:0008104">
    <property type="term" value="P:intracellular protein localization"/>
    <property type="evidence" value="ECO:0007669"/>
    <property type="project" value="UniProtKB-ARBA"/>
</dbReference>
<feature type="domain" description="PDZ" evidence="19">
    <location>
        <begin position="290"/>
        <end position="370"/>
    </location>
</feature>
<dbReference type="InterPro" id="IPR035601">
    <property type="entry name" value="MPP5_SH3"/>
</dbReference>
<dbReference type="CDD" id="cd00071">
    <property type="entry name" value="GMPK"/>
    <property type="match status" value="1"/>
</dbReference>
<keyword evidence="7" id="KW-1003">Cell membrane</keyword>
<dbReference type="InterPro" id="IPR036028">
    <property type="entry name" value="SH3-like_dom_sf"/>
</dbReference>
<dbReference type="Gene3D" id="1.10.287.650">
    <property type="entry name" value="L27 domain"/>
    <property type="match status" value="1"/>
</dbReference>
<evidence type="ECO:0000313" key="21">
    <source>
        <dbReference type="Ensembl" id="ENSSFOP00015056946.1"/>
    </source>
</evidence>
<dbReference type="Gene3D" id="1.20.1440.360">
    <property type="match status" value="1"/>
</dbReference>
<dbReference type="Ensembl" id="ENSSFOT00015046171.1">
    <property type="protein sequence ID" value="ENSSFOP00015056946.1"/>
    <property type="gene ID" value="ENSSFOG00015002396.2"/>
</dbReference>
<dbReference type="Gene3D" id="3.40.50.300">
    <property type="entry name" value="P-loop containing nucleotide triphosphate hydrolases"/>
    <property type="match status" value="1"/>
</dbReference>
<dbReference type="GO" id="GO:0005923">
    <property type="term" value="C:bicellular tight junction"/>
    <property type="evidence" value="ECO:0007669"/>
    <property type="project" value="UniProtKB-SubCell"/>
</dbReference>
<dbReference type="InterPro" id="IPR050716">
    <property type="entry name" value="MAGUK"/>
</dbReference>
<accession>A0A8C9VJF5</accession>
<dbReference type="InterPro" id="IPR036892">
    <property type="entry name" value="L27_dom_sf"/>
</dbReference>
<keyword evidence="10" id="KW-0067">ATP-binding</keyword>
<dbReference type="SMART" id="SM00326">
    <property type="entry name" value="SH3"/>
    <property type="match status" value="1"/>
</dbReference>
<dbReference type="InterPro" id="IPR001452">
    <property type="entry name" value="SH3_domain"/>
</dbReference>
<dbReference type="CDD" id="cd06798">
    <property type="entry name" value="PDZ_MPP5-like"/>
    <property type="match status" value="1"/>
</dbReference>
<dbReference type="SUPFAM" id="SSF52540">
    <property type="entry name" value="P-loop containing nucleoside triphosphate hydrolases"/>
    <property type="match status" value="1"/>
</dbReference>
<dbReference type="InterPro" id="IPR008144">
    <property type="entry name" value="Guanylate_kin-like_dom"/>
</dbReference>
<dbReference type="InterPro" id="IPR020590">
    <property type="entry name" value="Guanylate_kinase_CS"/>
</dbReference>
<keyword evidence="8" id="KW-0677">Repeat</keyword>
<feature type="domain" description="L27" evidence="20">
    <location>
        <begin position="212"/>
        <end position="268"/>
    </location>
</feature>
<evidence type="ECO:0000256" key="6">
    <source>
        <dbReference type="ARBA" id="ARBA00022443"/>
    </source>
</evidence>
<evidence type="ECO:0000256" key="14">
    <source>
        <dbReference type="ARBA" id="ARBA00031033"/>
    </source>
</evidence>
<reference evidence="21 22" key="1">
    <citation type="submission" date="2019-04" db="EMBL/GenBank/DDBJ databases">
        <authorList>
            <consortium name="Wellcome Sanger Institute Data Sharing"/>
        </authorList>
    </citation>
    <scope>NUCLEOTIDE SEQUENCE [LARGE SCALE GENOMIC DNA]</scope>
</reference>
<evidence type="ECO:0000256" key="15">
    <source>
        <dbReference type="PROSITE-ProRule" id="PRU00192"/>
    </source>
</evidence>
<evidence type="ECO:0000259" key="17">
    <source>
        <dbReference type="PROSITE" id="PS50002"/>
    </source>
</evidence>
<proteinExistence type="inferred from homology"/>
<dbReference type="InterPro" id="IPR001478">
    <property type="entry name" value="PDZ"/>
</dbReference>
<dbReference type="InterPro" id="IPR014775">
    <property type="entry name" value="L27_C"/>
</dbReference>
<evidence type="ECO:0000256" key="1">
    <source>
        <dbReference type="ARBA" id="ARBA00004202"/>
    </source>
</evidence>
<dbReference type="FunFam" id="3.30.63.10:FF:000002">
    <property type="entry name" value="Guanylate kinase 1"/>
    <property type="match status" value="1"/>
</dbReference>
<dbReference type="Pfam" id="PF09060">
    <property type="entry name" value="L27_N"/>
    <property type="match status" value="1"/>
</dbReference>
<dbReference type="InterPro" id="IPR008145">
    <property type="entry name" value="GK/Ca_channel_bsu"/>
</dbReference>
<dbReference type="SMART" id="SM00072">
    <property type="entry name" value="GuKc"/>
    <property type="match status" value="1"/>
</dbReference>
<keyword evidence="5" id="KW-0796">Tight junction</keyword>
<evidence type="ECO:0000259" key="20">
    <source>
        <dbReference type="PROSITE" id="PS51022"/>
    </source>
</evidence>
<dbReference type="SMART" id="SM00569">
    <property type="entry name" value="L27"/>
    <property type="match status" value="2"/>
</dbReference>
<evidence type="ECO:0000256" key="11">
    <source>
        <dbReference type="ARBA" id="ARBA00022949"/>
    </source>
</evidence>
<dbReference type="PROSITE" id="PS00856">
    <property type="entry name" value="GUANYLATE_KINASE_1"/>
    <property type="match status" value="1"/>
</dbReference>
<dbReference type="PANTHER" id="PTHR23122">
    <property type="entry name" value="MEMBRANE-ASSOCIATED GUANYLATE KINASE MAGUK"/>
    <property type="match status" value="1"/>
</dbReference>
<evidence type="ECO:0000256" key="12">
    <source>
        <dbReference type="ARBA" id="ARBA00023136"/>
    </source>
</evidence>
<dbReference type="GO" id="GO:0016324">
    <property type="term" value="C:apical plasma membrane"/>
    <property type="evidence" value="ECO:0007669"/>
    <property type="project" value="UniProtKB-SubCell"/>
</dbReference>
<keyword evidence="12" id="KW-0472">Membrane</keyword>
<evidence type="ECO:0000313" key="22">
    <source>
        <dbReference type="Proteomes" id="UP000694397"/>
    </source>
</evidence>
<evidence type="ECO:0000256" key="5">
    <source>
        <dbReference type="ARBA" id="ARBA00022427"/>
    </source>
</evidence>
<feature type="domain" description="SH3" evidence="17">
    <location>
        <begin position="379"/>
        <end position="451"/>
    </location>
</feature>
<feature type="domain" description="L27" evidence="20">
    <location>
        <begin position="153"/>
        <end position="210"/>
    </location>
</feature>
<evidence type="ECO:0000256" key="7">
    <source>
        <dbReference type="ARBA" id="ARBA00022475"/>
    </source>
</evidence>
<keyword evidence="9" id="KW-0547">Nucleotide-binding</keyword>
<dbReference type="GeneTree" id="ENSGT00940000156087"/>
<sequence>IEQALLPSIAYGLQHTQSHTGRRMTTSHMNGHLTDESDGEGGETGEDVGVAVSNVEPQWHIEVAVECPRDLGVRTPPIRCSTKLEKILQHQEGLRKKREEEMRIKQQLDLNASMRLKKLSQNAKVGIDNPIFDAIDGTGSTKEVFHCARGAPPVLELEDLLTSLKQAQSCLADEQSQEDLEVVLQLVEADNFQSAVRIHNAVALHATCLGPPFPLTAQAQDLAQEVQTMLRSSEQEEGLELNALLSSPHLQALMQAHDSVAEQNMHPEPMVPQEGAEEVFKQYRGETVKLVRLEKAKDIPLGATVRNDMDGVFISRIVKGGAAERSGLLHEGDEILEINGTEIRGKDINEVFDILADMHGTLTFVLIPSPQNRVSFHKENVMHIKAHFDYDPSDDPYVPCRELGLSFRKGDILHVISQDDPNWWQAYRDGDEDNQPLAGLIPGRSFQQQREAMKHTTEDEKVPERAGKLWQVKKSRKKKKVISNAHKIEVHENEDIHTYEEMALYHQPATCKRPIALIGPPNCGHNELRQRLLSSDPQRFSIAVPHTTRARRDTEMNGRDYHFVSRQEFEADVAARKFIESGEFEKNLYGTSVDSVQHVINVGKICLLCLHTKVREPSSLFLSQLKPYIIFIAPPSLERLRTLLAKEGKNPKPEELRDIVEKAREMEQKFGHLFDSTVANGDPDKAFQELLRLINKLDTEPQWVPASWLL</sequence>
<evidence type="ECO:0000256" key="13">
    <source>
        <dbReference type="ARBA" id="ARBA00024392"/>
    </source>
</evidence>
<evidence type="ECO:0000256" key="10">
    <source>
        <dbReference type="ARBA" id="ARBA00022840"/>
    </source>
</evidence>
<dbReference type="OrthoDB" id="43580at2759"/>
<protein>
    <recommendedName>
        <fullName evidence="13">Protein PALS1</fullName>
    </recommendedName>
    <alternativeName>
        <fullName evidence="14">Protein associated with Lin-7 1</fullName>
    </alternativeName>
</protein>
<dbReference type="FunFam" id="3.40.50.300:FF:000469">
    <property type="entry name" value="MAGUK p55 subfamily member 5"/>
    <property type="match status" value="1"/>
</dbReference>
<dbReference type="AlphaFoldDB" id="A0A8C9VJF5"/>
<feature type="compositionally biased region" description="Polar residues" evidence="16">
    <location>
        <begin position="16"/>
        <end position="29"/>
    </location>
</feature>
<evidence type="ECO:0000256" key="9">
    <source>
        <dbReference type="ARBA" id="ARBA00022741"/>
    </source>
</evidence>
<dbReference type="FunFam" id="2.30.42.10:FF:000088">
    <property type="entry name" value="MAGUK p55 subfamily member 5"/>
    <property type="match status" value="1"/>
</dbReference>
<evidence type="ECO:0000256" key="3">
    <source>
        <dbReference type="ARBA" id="ARBA00004435"/>
    </source>
</evidence>
<keyword evidence="6 15" id="KW-0728">SH3 domain</keyword>
<dbReference type="PROSITE" id="PS50002">
    <property type="entry name" value="SH3"/>
    <property type="match status" value="1"/>
</dbReference>
<dbReference type="GO" id="GO:0005524">
    <property type="term" value="F:ATP binding"/>
    <property type="evidence" value="ECO:0007669"/>
    <property type="project" value="UniProtKB-KW"/>
</dbReference>
<evidence type="ECO:0000259" key="19">
    <source>
        <dbReference type="PROSITE" id="PS50106"/>
    </source>
</evidence>
<evidence type="ECO:0000256" key="16">
    <source>
        <dbReference type="SAM" id="MobiDB-lite"/>
    </source>
</evidence>
<dbReference type="PROSITE" id="PS50052">
    <property type="entry name" value="GUANYLATE_KINASE_2"/>
    <property type="match status" value="1"/>
</dbReference>
<comment type="similarity">
    <text evidence="4">Belongs to the MAGUK family.</text>
</comment>
<dbReference type="CDD" id="cd12036">
    <property type="entry name" value="SH3_MPP5"/>
    <property type="match status" value="1"/>
</dbReference>
<evidence type="ECO:0000256" key="8">
    <source>
        <dbReference type="ARBA" id="ARBA00022737"/>
    </source>
</evidence>
<dbReference type="InterPro" id="IPR036034">
    <property type="entry name" value="PDZ_sf"/>
</dbReference>
<dbReference type="Pfam" id="PF07653">
    <property type="entry name" value="SH3_2"/>
    <property type="match status" value="1"/>
</dbReference>
<dbReference type="SUPFAM" id="SSF50156">
    <property type="entry name" value="PDZ domain-like"/>
    <property type="match status" value="1"/>
</dbReference>
<gene>
    <name evidence="21" type="primary">PALS1</name>
    <name evidence="21" type="synonym">pals1b</name>
</gene>
<feature type="region of interest" description="Disordered" evidence="16">
    <location>
        <begin position="16"/>
        <end position="46"/>
    </location>
</feature>
<keyword evidence="22" id="KW-1185">Reference proteome</keyword>
<organism evidence="21 22">
    <name type="scientific">Scleropages formosus</name>
    <name type="common">Asian bonytongue</name>
    <name type="synonym">Osteoglossum formosum</name>
    <dbReference type="NCBI Taxonomy" id="113540"/>
    <lineage>
        <taxon>Eukaryota</taxon>
        <taxon>Metazoa</taxon>
        <taxon>Chordata</taxon>
        <taxon>Craniata</taxon>
        <taxon>Vertebrata</taxon>
        <taxon>Euteleostomi</taxon>
        <taxon>Actinopterygii</taxon>
        <taxon>Neopterygii</taxon>
        <taxon>Teleostei</taxon>
        <taxon>Osteoglossocephala</taxon>
        <taxon>Osteoglossomorpha</taxon>
        <taxon>Osteoglossiformes</taxon>
        <taxon>Osteoglossidae</taxon>
        <taxon>Scleropages</taxon>
    </lineage>
</organism>
<dbReference type="Pfam" id="PF02828">
    <property type="entry name" value="L27"/>
    <property type="match status" value="1"/>
</dbReference>
<dbReference type="PROSITE" id="PS51022">
    <property type="entry name" value="L27"/>
    <property type="match status" value="2"/>
</dbReference>
<dbReference type="PROSITE" id="PS50106">
    <property type="entry name" value="PDZ"/>
    <property type="match status" value="1"/>
</dbReference>
<evidence type="ECO:0000256" key="2">
    <source>
        <dbReference type="ARBA" id="ARBA00004221"/>
    </source>
</evidence>
<dbReference type="Gene3D" id="2.30.42.10">
    <property type="match status" value="1"/>
</dbReference>
<dbReference type="InterPro" id="IPR004172">
    <property type="entry name" value="L27_dom"/>
</dbReference>
<dbReference type="Pfam" id="PF00625">
    <property type="entry name" value="Guanylate_kin"/>
    <property type="match status" value="1"/>
</dbReference>
<dbReference type="SUPFAM" id="SSF101288">
    <property type="entry name" value="L27 domain"/>
    <property type="match status" value="2"/>
</dbReference>
<dbReference type="InterPro" id="IPR027417">
    <property type="entry name" value="P-loop_NTPase"/>
</dbReference>
<evidence type="ECO:0000259" key="18">
    <source>
        <dbReference type="PROSITE" id="PS50052"/>
    </source>
</evidence>
<dbReference type="SMART" id="SM00228">
    <property type="entry name" value="PDZ"/>
    <property type="match status" value="1"/>
</dbReference>